<organism evidence="2">
    <name type="scientific">human gut metagenome</name>
    <dbReference type="NCBI Taxonomy" id="408170"/>
    <lineage>
        <taxon>unclassified sequences</taxon>
        <taxon>metagenomes</taxon>
        <taxon>organismal metagenomes</taxon>
    </lineage>
</organism>
<sequence length="156" mass="17652">MKEIVNKLISLNKTISTMESCTGGAVSNSITNVDGASEAFKFGAVTYSNFFKEKMGVSKEVIDKYSVYSMETAQEMSKNISLFTDSNYGVGVTGKLNRVDKNNKFGDDNLVYISIYDKDTDKYYNFTYRALLKTRHENKDKIVEEIVKKLSEILEI</sequence>
<protein>
    <submittedName>
        <fullName evidence="2">Protein containing CinA domain protein</fullName>
    </submittedName>
</protein>
<dbReference type="Gene3D" id="3.90.950.20">
    <property type="entry name" value="CinA-like"/>
    <property type="match status" value="1"/>
</dbReference>
<comment type="caution">
    <text evidence="2">The sequence shown here is derived from an EMBL/GenBank/DDBJ whole genome shotgun (WGS) entry which is preliminary data.</text>
</comment>
<dbReference type="Pfam" id="PF02464">
    <property type="entry name" value="CinA"/>
    <property type="match status" value="1"/>
</dbReference>
<dbReference type="InterPro" id="IPR008136">
    <property type="entry name" value="CinA_C"/>
</dbReference>
<gene>
    <name evidence="2" type="ORF">OBE_09315</name>
</gene>
<proteinExistence type="predicted"/>
<reference evidence="2" key="1">
    <citation type="journal article" date="2013" name="Environ. Microbiol.">
        <title>Microbiota from the distal guts of lean and obese adolescents exhibit partial functional redundancy besides clear differences in community structure.</title>
        <authorList>
            <person name="Ferrer M."/>
            <person name="Ruiz A."/>
            <person name="Lanza F."/>
            <person name="Haange S.B."/>
            <person name="Oberbach A."/>
            <person name="Till H."/>
            <person name="Bargiela R."/>
            <person name="Campoy C."/>
            <person name="Segura M.T."/>
            <person name="Richter M."/>
            <person name="von Bergen M."/>
            <person name="Seifert J."/>
            <person name="Suarez A."/>
        </authorList>
    </citation>
    <scope>NUCLEOTIDE SEQUENCE</scope>
</reference>
<accession>K1T134</accession>
<name>K1T134_9ZZZZ</name>
<feature type="domain" description="CinA C-terminal" evidence="1">
    <location>
        <begin position="2"/>
        <end position="152"/>
    </location>
</feature>
<evidence type="ECO:0000259" key="1">
    <source>
        <dbReference type="Pfam" id="PF02464"/>
    </source>
</evidence>
<dbReference type="EMBL" id="AJWZ01006433">
    <property type="protein sequence ID" value="EKC59800.1"/>
    <property type="molecule type" value="Genomic_DNA"/>
</dbReference>
<dbReference type="NCBIfam" id="TIGR00199">
    <property type="entry name" value="PncC_domain"/>
    <property type="match status" value="1"/>
</dbReference>
<dbReference type="InterPro" id="IPR036653">
    <property type="entry name" value="CinA-like_C"/>
</dbReference>
<dbReference type="SUPFAM" id="SSF142433">
    <property type="entry name" value="CinA-like"/>
    <property type="match status" value="1"/>
</dbReference>
<dbReference type="AlphaFoldDB" id="K1T134"/>
<evidence type="ECO:0000313" key="2">
    <source>
        <dbReference type="EMBL" id="EKC59800.1"/>
    </source>
</evidence>